<name>A0A517SWJ7_9BACT</name>
<comment type="similarity">
    <text evidence="2">Belongs to the universal stress protein A family.</text>
</comment>
<evidence type="ECO:0000256" key="1">
    <source>
        <dbReference type="ARBA" id="ARBA00004496"/>
    </source>
</evidence>
<dbReference type="PRINTS" id="PR01438">
    <property type="entry name" value="UNVRSLSTRESS"/>
</dbReference>
<comment type="function">
    <text evidence="4">Required for resistance to DNA-damaging agents.</text>
</comment>
<feature type="domain" description="UspA" evidence="5">
    <location>
        <begin position="180"/>
        <end position="289"/>
    </location>
</feature>
<dbReference type="Proteomes" id="UP000315003">
    <property type="component" value="Chromosome"/>
</dbReference>
<dbReference type="PANTHER" id="PTHR47892">
    <property type="entry name" value="UNIVERSAL STRESS PROTEIN E"/>
    <property type="match status" value="1"/>
</dbReference>
<sequence>MKQFRSLIVVVAGKDGGQLAVDQAATLAAQNSGTVTLVDAITPLSDFLEIAGSNAAECHDEASKLKTEHMERLAKPLRDRGTRVDCLLLQGDLAERTVERVIVHGHDLLLKTAEHPHGITQHMFGTVGQRLMRKCPCPVWIIKAAPEPKLKKILVAISPFPLEQQRHPMNVMMMKLATSLTCMNDCELNVVSVWPDLALATKNEQSETKLLQDEALEEIVGPYRCQVDDLQTHLLEGDPADAITGLTLKLDVDLLVLGTVCRSNFVFFTMGNTAEQVLQRVQCSVLAVKPDWFLASVAKAAQERSRLFDGLLSKSPGLI</sequence>
<keyword evidence="7" id="KW-1185">Reference proteome</keyword>
<evidence type="ECO:0000256" key="2">
    <source>
        <dbReference type="ARBA" id="ARBA00008791"/>
    </source>
</evidence>
<dbReference type="InterPro" id="IPR006015">
    <property type="entry name" value="Universal_stress_UspA"/>
</dbReference>
<evidence type="ECO:0000259" key="5">
    <source>
        <dbReference type="Pfam" id="PF00582"/>
    </source>
</evidence>
<dbReference type="Gene3D" id="3.40.50.12370">
    <property type="match status" value="1"/>
</dbReference>
<feature type="domain" description="UspA" evidence="5">
    <location>
        <begin position="4"/>
        <end position="143"/>
    </location>
</feature>
<reference evidence="6 7" key="1">
    <citation type="submission" date="2019-02" db="EMBL/GenBank/DDBJ databases">
        <title>Deep-cultivation of Planctomycetes and their phenomic and genomic characterization uncovers novel biology.</title>
        <authorList>
            <person name="Wiegand S."/>
            <person name="Jogler M."/>
            <person name="Boedeker C."/>
            <person name="Pinto D."/>
            <person name="Vollmers J."/>
            <person name="Rivas-Marin E."/>
            <person name="Kohn T."/>
            <person name="Peeters S.H."/>
            <person name="Heuer A."/>
            <person name="Rast P."/>
            <person name="Oberbeckmann S."/>
            <person name="Bunk B."/>
            <person name="Jeske O."/>
            <person name="Meyerdierks A."/>
            <person name="Storesund J.E."/>
            <person name="Kallscheuer N."/>
            <person name="Luecker S."/>
            <person name="Lage O.M."/>
            <person name="Pohl T."/>
            <person name="Merkel B.J."/>
            <person name="Hornburger P."/>
            <person name="Mueller R.-W."/>
            <person name="Bruemmer F."/>
            <person name="Labrenz M."/>
            <person name="Spormann A.M."/>
            <person name="Op den Camp H."/>
            <person name="Overmann J."/>
            <person name="Amann R."/>
            <person name="Jetten M.S.M."/>
            <person name="Mascher T."/>
            <person name="Medema M.H."/>
            <person name="Devos D.P."/>
            <person name="Kaster A.-K."/>
            <person name="Ovreas L."/>
            <person name="Rohde M."/>
            <person name="Galperin M.Y."/>
            <person name="Jogler C."/>
        </authorList>
    </citation>
    <scope>NUCLEOTIDE SEQUENCE [LARGE SCALE GENOMIC DNA]</scope>
    <source>
        <strain evidence="6 7">SV_7m_r</strain>
    </source>
</reference>
<accession>A0A517SWJ7</accession>
<dbReference type="InterPro" id="IPR006016">
    <property type="entry name" value="UspA"/>
</dbReference>
<dbReference type="EMBL" id="CP036272">
    <property type="protein sequence ID" value="QDT60512.1"/>
    <property type="molecule type" value="Genomic_DNA"/>
</dbReference>
<keyword evidence="3" id="KW-0963">Cytoplasm</keyword>
<proteinExistence type="inferred from homology"/>
<comment type="subcellular location">
    <subcellularLocation>
        <location evidence="1">Cytoplasm</location>
    </subcellularLocation>
</comment>
<organism evidence="6 7">
    <name type="scientific">Stieleria bergensis</name>
    <dbReference type="NCBI Taxonomy" id="2528025"/>
    <lineage>
        <taxon>Bacteria</taxon>
        <taxon>Pseudomonadati</taxon>
        <taxon>Planctomycetota</taxon>
        <taxon>Planctomycetia</taxon>
        <taxon>Pirellulales</taxon>
        <taxon>Pirellulaceae</taxon>
        <taxon>Stieleria</taxon>
    </lineage>
</organism>
<evidence type="ECO:0000256" key="3">
    <source>
        <dbReference type="ARBA" id="ARBA00022490"/>
    </source>
</evidence>
<evidence type="ECO:0000313" key="6">
    <source>
        <dbReference type="EMBL" id="QDT60512.1"/>
    </source>
</evidence>
<protein>
    <submittedName>
        <fullName evidence="6">Universal stress protein E</fullName>
    </submittedName>
</protein>
<dbReference type="AlphaFoldDB" id="A0A517SWJ7"/>
<dbReference type="SUPFAM" id="SSF52402">
    <property type="entry name" value="Adenine nucleotide alpha hydrolases-like"/>
    <property type="match status" value="2"/>
</dbReference>
<dbReference type="GO" id="GO:0005737">
    <property type="term" value="C:cytoplasm"/>
    <property type="evidence" value="ECO:0007669"/>
    <property type="project" value="UniProtKB-SubCell"/>
</dbReference>
<evidence type="ECO:0000256" key="4">
    <source>
        <dbReference type="ARBA" id="ARBA00037131"/>
    </source>
</evidence>
<dbReference type="Pfam" id="PF00582">
    <property type="entry name" value="Usp"/>
    <property type="match status" value="2"/>
</dbReference>
<gene>
    <name evidence="6" type="primary">uspE_2</name>
    <name evidence="6" type="ORF">SV7mr_30350</name>
</gene>
<dbReference type="CDD" id="cd00293">
    <property type="entry name" value="USP-like"/>
    <property type="match status" value="1"/>
</dbReference>
<evidence type="ECO:0000313" key="7">
    <source>
        <dbReference type="Proteomes" id="UP000315003"/>
    </source>
</evidence>
<dbReference type="RefSeq" id="WP_145273306.1">
    <property type="nucleotide sequence ID" value="NZ_CP036272.1"/>
</dbReference>
<dbReference type="OrthoDB" id="239260at2"/>
<dbReference type="PANTHER" id="PTHR47892:SF1">
    <property type="entry name" value="UNIVERSAL STRESS PROTEIN E"/>
    <property type="match status" value="1"/>
</dbReference>